<protein>
    <submittedName>
        <fullName evidence="1">Uncharacterized protein</fullName>
    </submittedName>
</protein>
<dbReference type="Proteomes" id="UP000886900">
    <property type="component" value="Unassembled WGS sequence"/>
</dbReference>
<name>A0ABS6Q3D4_9PSED</name>
<reference evidence="1" key="1">
    <citation type="submission" date="2021-06" db="EMBL/GenBank/DDBJ databases">
        <title>Updating the genus Pseudomonas: Description of 43 new species and partition of the Pseudomonas putida group.</title>
        <authorList>
            <person name="Girard L."/>
            <person name="Lood C."/>
            <person name="Vandamme P."/>
            <person name="Rokni-Zadeh H."/>
            <person name="Van Noort V."/>
            <person name="Hofte M."/>
            <person name="Lavigne R."/>
            <person name="De Mot R."/>
        </authorList>
    </citation>
    <scope>NUCLEOTIDE SEQUENCE</scope>
    <source>
        <strain evidence="1">SWRI79</strain>
    </source>
</reference>
<evidence type="ECO:0000313" key="1">
    <source>
        <dbReference type="EMBL" id="MBV4467220.1"/>
    </source>
</evidence>
<evidence type="ECO:0000313" key="2">
    <source>
        <dbReference type="Proteomes" id="UP000886900"/>
    </source>
</evidence>
<sequence>MKGWLIGGTICMAVIGAFIYGVSAWEAIENQKRDALCSVARQHVEVLETRARAMAAGLSVEAYAEAEDAEVAALIYALDAATTDAEVDAVIEAHAAMIETQITARAAEVDARGDQLFLEQRLIKQRIPTDFKQEIKRAEKAVRVVCS</sequence>
<comment type="caution">
    <text evidence="1">The sequence shown here is derived from an EMBL/GenBank/DDBJ whole genome shotgun (WGS) entry which is preliminary data.</text>
</comment>
<accession>A0ABS6Q3D4</accession>
<gene>
    <name evidence="1" type="ORF">KVG95_28300</name>
</gene>
<proteinExistence type="predicted"/>
<dbReference type="EMBL" id="JAHSTV010000019">
    <property type="protein sequence ID" value="MBV4467220.1"/>
    <property type="molecule type" value="Genomic_DNA"/>
</dbReference>
<keyword evidence="2" id="KW-1185">Reference proteome</keyword>
<organism evidence="1 2">
    <name type="scientific">Pseudomonas farris</name>
    <dbReference type="NCBI Taxonomy" id="2841207"/>
    <lineage>
        <taxon>Bacteria</taxon>
        <taxon>Pseudomonadati</taxon>
        <taxon>Pseudomonadota</taxon>
        <taxon>Gammaproteobacteria</taxon>
        <taxon>Pseudomonadales</taxon>
        <taxon>Pseudomonadaceae</taxon>
        <taxon>Pseudomonas</taxon>
    </lineage>
</organism>
<dbReference type="RefSeq" id="WP_217858768.1">
    <property type="nucleotide sequence ID" value="NZ_JAHSTV010000019.1"/>
</dbReference>